<proteinExistence type="predicted"/>
<protein>
    <submittedName>
        <fullName evidence="1">Uncharacterized protein</fullName>
    </submittedName>
</protein>
<reference evidence="1" key="1">
    <citation type="submission" date="2018-11" db="EMBL/GenBank/DDBJ databases">
        <authorList>
            <consortium name="Pathogen Informatics"/>
        </authorList>
    </citation>
    <scope>NUCLEOTIDE SEQUENCE</scope>
</reference>
<gene>
    <name evidence="1" type="ORF">PXEA_LOCUS32638</name>
</gene>
<evidence type="ECO:0000313" key="2">
    <source>
        <dbReference type="Proteomes" id="UP000784294"/>
    </source>
</evidence>
<organism evidence="1 2">
    <name type="scientific">Protopolystoma xenopodis</name>
    <dbReference type="NCBI Taxonomy" id="117903"/>
    <lineage>
        <taxon>Eukaryota</taxon>
        <taxon>Metazoa</taxon>
        <taxon>Spiralia</taxon>
        <taxon>Lophotrochozoa</taxon>
        <taxon>Platyhelminthes</taxon>
        <taxon>Monogenea</taxon>
        <taxon>Polyopisthocotylea</taxon>
        <taxon>Polystomatidea</taxon>
        <taxon>Polystomatidae</taxon>
        <taxon>Protopolystoma</taxon>
    </lineage>
</organism>
<evidence type="ECO:0000313" key="1">
    <source>
        <dbReference type="EMBL" id="VEL39198.1"/>
    </source>
</evidence>
<dbReference type="AlphaFoldDB" id="A0A448XL40"/>
<dbReference type="Proteomes" id="UP000784294">
    <property type="component" value="Unassembled WGS sequence"/>
</dbReference>
<comment type="caution">
    <text evidence="1">The sequence shown here is derived from an EMBL/GenBank/DDBJ whole genome shotgun (WGS) entry which is preliminary data.</text>
</comment>
<name>A0A448XL40_9PLAT</name>
<dbReference type="EMBL" id="CAAALY010260423">
    <property type="protein sequence ID" value="VEL39198.1"/>
    <property type="molecule type" value="Genomic_DNA"/>
</dbReference>
<sequence>MPLFSSNSNITSVLEMNNNFGTQRCNLVSFPESPEVWPEPSKFKPYYNVTQPCTFSCSPCLLSSAIPSLTQTGRTRRSNSLATSINNTNSCHARQHKMSSPGCSNFGSSEVGISGLAHTTDEKSLRIHVTSSSAYPPISLAALDQIAIPNSASLLPNSDSYPLINSGLLESAVSCRTPIFTCESLYPTSLATFNTCSSGSNSTTSISLAFPISSTLPGLWIPPTRVSALKSFLNQMIEGVSFSRSLFLPEYVSGALFYLECFTGLFIYMNCPLFRSEAI</sequence>
<accession>A0A448XL40</accession>
<keyword evidence="2" id="KW-1185">Reference proteome</keyword>